<comment type="similarity">
    <text evidence="2">Belongs to the bacterial solute-binding protein 5 family.</text>
</comment>
<keyword evidence="8" id="KW-1185">Reference proteome</keyword>
<organism evidence="7 8">
    <name type="scientific">Haloferax marinum</name>
    <dbReference type="NCBI Taxonomy" id="2666143"/>
    <lineage>
        <taxon>Archaea</taxon>
        <taxon>Methanobacteriati</taxon>
        <taxon>Methanobacteriota</taxon>
        <taxon>Stenosarchaea group</taxon>
        <taxon>Halobacteria</taxon>
        <taxon>Halobacteriales</taxon>
        <taxon>Haloferacaceae</taxon>
        <taxon>Haloferax</taxon>
    </lineage>
</organism>
<comment type="subcellular location">
    <subcellularLocation>
        <location evidence="1">Cell envelope</location>
    </subcellularLocation>
</comment>
<dbReference type="Gene3D" id="3.10.105.10">
    <property type="entry name" value="Dipeptide-binding Protein, Domain 3"/>
    <property type="match status" value="2"/>
</dbReference>
<dbReference type="PANTHER" id="PTHR30290">
    <property type="entry name" value="PERIPLASMIC BINDING COMPONENT OF ABC TRANSPORTER"/>
    <property type="match status" value="1"/>
</dbReference>
<dbReference type="PANTHER" id="PTHR30290:SF10">
    <property type="entry name" value="PERIPLASMIC OLIGOPEPTIDE-BINDING PROTEIN-RELATED"/>
    <property type="match status" value="1"/>
</dbReference>
<dbReference type="InterPro" id="IPR000914">
    <property type="entry name" value="SBP_5_dom"/>
</dbReference>
<dbReference type="GO" id="GO:0015833">
    <property type="term" value="P:peptide transport"/>
    <property type="evidence" value="ECO:0007669"/>
    <property type="project" value="TreeGrafter"/>
</dbReference>
<evidence type="ECO:0000256" key="4">
    <source>
        <dbReference type="ARBA" id="ARBA00022729"/>
    </source>
</evidence>
<dbReference type="Gene3D" id="3.40.190.10">
    <property type="entry name" value="Periplasmic binding protein-like II"/>
    <property type="match status" value="1"/>
</dbReference>
<dbReference type="CDD" id="cd00995">
    <property type="entry name" value="PBP2_NikA_DppA_OppA_like"/>
    <property type="match status" value="1"/>
</dbReference>
<dbReference type="InterPro" id="IPR039424">
    <property type="entry name" value="SBP_5"/>
</dbReference>
<evidence type="ECO:0000313" key="8">
    <source>
        <dbReference type="Proteomes" id="UP000443423"/>
    </source>
</evidence>
<evidence type="ECO:0000259" key="6">
    <source>
        <dbReference type="Pfam" id="PF00496"/>
    </source>
</evidence>
<comment type="caution">
    <text evidence="7">The sequence shown here is derived from an EMBL/GenBank/DDBJ whole genome shotgun (WGS) entry which is preliminary data.</text>
</comment>
<dbReference type="GO" id="GO:1904680">
    <property type="term" value="F:peptide transmembrane transporter activity"/>
    <property type="evidence" value="ECO:0007669"/>
    <property type="project" value="TreeGrafter"/>
</dbReference>
<dbReference type="SUPFAM" id="SSF53850">
    <property type="entry name" value="Periplasmic binding protein-like II"/>
    <property type="match status" value="2"/>
</dbReference>
<feature type="compositionally biased region" description="Gly residues" evidence="5">
    <location>
        <begin position="67"/>
        <end position="80"/>
    </location>
</feature>
<feature type="region of interest" description="Disordered" evidence="5">
    <location>
        <begin position="60"/>
        <end position="87"/>
    </location>
</feature>
<name>A0A6A8G8G5_9EURY</name>
<gene>
    <name evidence="7" type="ORF">GJR99_09925</name>
</gene>
<keyword evidence="4" id="KW-0732">Signal</keyword>
<dbReference type="Pfam" id="PF00496">
    <property type="entry name" value="SBP_bac_5"/>
    <property type="match status" value="1"/>
</dbReference>
<keyword evidence="3" id="KW-0813">Transport</keyword>
<feature type="region of interest" description="Disordered" evidence="5">
    <location>
        <begin position="1"/>
        <end position="33"/>
    </location>
</feature>
<evidence type="ECO:0000313" key="7">
    <source>
        <dbReference type="EMBL" id="MRW96888.1"/>
    </source>
</evidence>
<reference evidence="7 8" key="1">
    <citation type="submission" date="2019-11" db="EMBL/GenBank/DDBJ databases">
        <title>Whole genome sequence of Haloferax sp. MBLA0078.</title>
        <authorList>
            <person name="Seo M.-J."/>
            <person name="Cho E.-S."/>
        </authorList>
    </citation>
    <scope>NUCLEOTIDE SEQUENCE [LARGE SCALE GENOMIC DNA]</scope>
    <source>
        <strain evidence="7 8">MBLA0078</strain>
    </source>
</reference>
<dbReference type="AlphaFoldDB" id="A0A6A8G8G5"/>
<feature type="compositionally biased region" description="Polar residues" evidence="5">
    <location>
        <begin position="1"/>
        <end position="11"/>
    </location>
</feature>
<feature type="region of interest" description="Disordered" evidence="5">
    <location>
        <begin position="601"/>
        <end position="632"/>
    </location>
</feature>
<sequence length="632" mass="68622">MPLLRTGSTMSRDSKGLDIEGSDPDIDAETASNRRSINRRTVLASIGGAVTAGLAGCGGNQDSSGSSGSGGGGDSGGSSGGSQNLGERVPPLVIEYWTNWSQAKAEEDFLPVVAQNFEQLGLSTEIKPVNGGTQLSQTFADQRTNHITKGYHESAPDRADPFEFTRIFAADYAGGNGRPNYPNWANCAYTEPALAQANAASLDERQQLINEAHKVMGEEAPVIPLIRFSYYYAARSDFIDIAGVGQSGMGPMNPHFYIQSEAKTGDSIVAGYSGFSIAESLNFLTMSSHADMYPYGHMLHSPLLEYDEDRELQTMLASDFTEEDEAKRFTFTLRDATFHNGDPITSEDVKFTFEQLNNNIGAYPKMDQMPLDSIETPDEKTVVFNFSDSYPLFITKVIPLWGILHKQTWVDAGAPEDPAGATITDLIGSGPFAVDDYEVAQFMKMVPHDGHPVHEPNSPVIIQSFKDSNSARQAFEAGEVGVITNIVPTILEQIKGKLGDDMEIGRLKGFLPHVLYPQSSFAPGQFKEFRKAIGASIDRQKISQIGYLGKEEPVLRATPLLENHPGSPPEGVVPNFTDDPTGDVEGARALLEEHGWGWDGDGNLRFPADADTSPMWPKGEEPDTDEFPCLSG</sequence>
<evidence type="ECO:0000256" key="1">
    <source>
        <dbReference type="ARBA" id="ARBA00004196"/>
    </source>
</evidence>
<dbReference type="Proteomes" id="UP000443423">
    <property type="component" value="Unassembled WGS sequence"/>
</dbReference>
<evidence type="ECO:0000256" key="2">
    <source>
        <dbReference type="ARBA" id="ARBA00005695"/>
    </source>
</evidence>
<protein>
    <recommendedName>
        <fullName evidence="6">Solute-binding protein family 5 domain-containing protein</fullName>
    </recommendedName>
</protein>
<dbReference type="EMBL" id="WKJQ01000001">
    <property type="protein sequence ID" value="MRW96888.1"/>
    <property type="molecule type" value="Genomic_DNA"/>
</dbReference>
<feature type="domain" description="Solute-binding protein family 5" evidence="6">
    <location>
        <begin position="312"/>
        <end position="609"/>
    </location>
</feature>
<evidence type="ECO:0000256" key="5">
    <source>
        <dbReference type="SAM" id="MobiDB-lite"/>
    </source>
</evidence>
<evidence type="ECO:0000256" key="3">
    <source>
        <dbReference type="ARBA" id="ARBA00022448"/>
    </source>
</evidence>
<proteinExistence type="inferred from homology"/>
<accession>A0A6A8G8G5</accession>